<evidence type="ECO:0000256" key="1">
    <source>
        <dbReference type="SAM" id="MobiDB-lite"/>
    </source>
</evidence>
<dbReference type="EMBL" id="JACHJH010000001">
    <property type="protein sequence ID" value="MBB4892066.1"/>
    <property type="molecule type" value="Genomic_DNA"/>
</dbReference>
<comment type="caution">
    <text evidence="2">The sequence shown here is derived from an EMBL/GenBank/DDBJ whole genome shotgun (WGS) entry which is preliminary data.</text>
</comment>
<feature type="region of interest" description="Disordered" evidence="1">
    <location>
        <begin position="23"/>
        <end position="47"/>
    </location>
</feature>
<gene>
    <name evidence="2" type="ORF">FHS39_001066</name>
</gene>
<name>A0A7W7LM18_9ACTN</name>
<dbReference type="Proteomes" id="UP000556084">
    <property type="component" value="Unassembled WGS sequence"/>
</dbReference>
<sequence length="47" mass="5054">MINDNLCGQLAPDNLMDDFGWPKCGLPSGHDGPHRESASGRGWVGED</sequence>
<evidence type="ECO:0000313" key="2">
    <source>
        <dbReference type="EMBL" id="MBB4892066.1"/>
    </source>
</evidence>
<dbReference type="RefSeq" id="WP_184346543.1">
    <property type="nucleotide sequence ID" value="NZ_JACHJH010000001.1"/>
</dbReference>
<protein>
    <submittedName>
        <fullName evidence="2">Uncharacterized protein</fullName>
    </submittedName>
</protein>
<evidence type="ECO:0000313" key="3">
    <source>
        <dbReference type="Proteomes" id="UP000556084"/>
    </source>
</evidence>
<accession>A0A7W7LM18</accession>
<dbReference type="AlphaFoldDB" id="A0A7W7LM18"/>
<organism evidence="2 3">
    <name type="scientific">Streptomyces olivoverticillatus</name>
    <dbReference type="NCBI Taxonomy" id="66427"/>
    <lineage>
        <taxon>Bacteria</taxon>
        <taxon>Bacillati</taxon>
        <taxon>Actinomycetota</taxon>
        <taxon>Actinomycetes</taxon>
        <taxon>Kitasatosporales</taxon>
        <taxon>Streptomycetaceae</taxon>
        <taxon>Streptomyces</taxon>
    </lineage>
</organism>
<proteinExistence type="predicted"/>
<reference evidence="2 3" key="1">
    <citation type="submission" date="2020-08" db="EMBL/GenBank/DDBJ databases">
        <title>Genomic Encyclopedia of Type Strains, Phase III (KMG-III): the genomes of soil and plant-associated and newly described type strains.</title>
        <authorList>
            <person name="Whitman W."/>
        </authorList>
    </citation>
    <scope>NUCLEOTIDE SEQUENCE [LARGE SCALE GENOMIC DNA]</scope>
    <source>
        <strain evidence="2 3">CECT 3266</strain>
    </source>
</reference>
<keyword evidence="3" id="KW-1185">Reference proteome</keyword>